<dbReference type="GO" id="GO:0005634">
    <property type="term" value="C:nucleus"/>
    <property type="evidence" value="ECO:0007669"/>
    <property type="project" value="UniProtKB-SubCell"/>
</dbReference>
<dbReference type="Pfam" id="PF04825">
    <property type="entry name" value="Rad21_Rec8_N"/>
    <property type="match status" value="1"/>
</dbReference>
<feature type="domain" description="Rad21/Rec8-like protein C-terminal eukaryotic" evidence="9">
    <location>
        <begin position="702"/>
        <end position="752"/>
    </location>
</feature>
<name>A0A8T1P4S2_CARIL</name>
<gene>
    <name evidence="11" type="ORF">CIPAW_11G071700</name>
</gene>
<dbReference type="InterPro" id="IPR006910">
    <property type="entry name" value="Rad21_Rec8_N"/>
</dbReference>
<keyword evidence="5" id="KW-0159">Chromosome partition</keyword>
<feature type="domain" description="Rad21/Rec8-like protein N-terminal" evidence="10">
    <location>
        <begin position="76"/>
        <end position="162"/>
    </location>
</feature>
<evidence type="ECO:0000259" key="10">
    <source>
        <dbReference type="Pfam" id="PF04825"/>
    </source>
</evidence>
<dbReference type="CDD" id="cd21793">
    <property type="entry name" value="Rad21_Rec8_M_AtSYN1-like"/>
    <property type="match status" value="1"/>
</dbReference>
<dbReference type="GO" id="GO:1990414">
    <property type="term" value="P:replication-born double-strand break repair via sister chromatid exchange"/>
    <property type="evidence" value="ECO:0007669"/>
    <property type="project" value="TreeGrafter"/>
</dbReference>
<comment type="caution">
    <text evidence="11">The sequence shown here is derived from an EMBL/GenBank/DDBJ whole genome shotgun (WGS) entry which is preliminary data.</text>
</comment>
<reference evidence="11" key="1">
    <citation type="submission" date="2020-12" db="EMBL/GenBank/DDBJ databases">
        <title>WGS assembly of Carya illinoinensis cv. Pawnee.</title>
        <authorList>
            <person name="Platts A."/>
            <person name="Shu S."/>
            <person name="Wright S."/>
            <person name="Barry K."/>
            <person name="Edger P."/>
            <person name="Pires J.C."/>
            <person name="Schmutz J."/>
        </authorList>
    </citation>
    <scope>NUCLEOTIDE SEQUENCE</scope>
    <source>
        <tissue evidence="11">Leaf</tissue>
    </source>
</reference>
<keyword evidence="3" id="KW-0132">Cell division</keyword>
<evidence type="ECO:0000256" key="8">
    <source>
        <dbReference type="SAM" id="MobiDB-lite"/>
    </source>
</evidence>
<dbReference type="FunFam" id="1.10.10.580:FF:000002">
    <property type="entry name" value="Sister chromatid cohesion 1 protein 4"/>
    <property type="match status" value="1"/>
</dbReference>
<dbReference type="GO" id="GO:0007059">
    <property type="term" value="P:chromosome segregation"/>
    <property type="evidence" value="ECO:0007669"/>
    <property type="project" value="UniProtKB-KW"/>
</dbReference>
<keyword evidence="6" id="KW-0539">Nucleus</keyword>
<keyword evidence="4" id="KW-0498">Mitosis</keyword>
<organism evidence="11 12">
    <name type="scientific">Carya illinoinensis</name>
    <name type="common">Pecan</name>
    <dbReference type="NCBI Taxonomy" id="32201"/>
    <lineage>
        <taxon>Eukaryota</taxon>
        <taxon>Viridiplantae</taxon>
        <taxon>Streptophyta</taxon>
        <taxon>Embryophyta</taxon>
        <taxon>Tracheophyta</taxon>
        <taxon>Spermatophyta</taxon>
        <taxon>Magnoliopsida</taxon>
        <taxon>eudicotyledons</taxon>
        <taxon>Gunneridae</taxon>
        <taxon>Pentapetalae</taxon>
        <taxon>rosids</taxon>
        <taxon>fabids</taxon>
        <taxon>Fagales</taxon>
        <taxon>Juglandaceae</taxon>
        <taxon>Carya</taxon>
    </lineage>
</organism>
<evidence type="ECO:0000256" key="2">
    <source>
        <dbReference type="ARBA" id="ARBA00009870"/>
    </source>
</evidence>
<evidence type="ECO:0000313" key="11">
    <source>
        <dbReference type="EMBL" id="KAG6635850.1"/>
    </source>
</evidence>
<dbReference type="GO" id="GO:0003682">
    <property type="term" value="F:chromatin binding"/>
    <property type="evidence" value="ECO:0007669"/>
    <property type="project" value="TreeGrafter"/>
</dbReference>
<evidence type="ECO:0000256" key="4">
    <source>
        <dbReference type="ARBA" id="ARBA00022776"/>
    </source>
</evidence>
<feature type="compositionally biased region" description="Polar residues" evidence="8">
    <location>
        <begin position="272"/>
        <end position="281"/>
    </location>
</feature>
<feature type="region of interest" description="Disordered" evidence="8">
    <location>
        <begin position="244"/>
        <end position="297"/>
    </location>
</feature>
<evidence type="ECO:0000259" key="9">
    <source>
        <dbReference type="Pfam" id="PF04824"/>
    </source>
</evidence>
<dbReference type="InterPro" id="IPR039781">
    <property type="entry name" value="Rad21/Rec8-like"/>
</dbReference>
<keyword evidence="4" id="KW-0131">Cell cycle</keyword>
<sequence length="758" mass="84005">MVFGESVHISSSSTVARRSFFAVTIQSSPQHNSLNGPLRQAPLPIVQENKPNASAPSRSSTVLAAPSSVPSSITEALWCAAHLQHRLKKSHYSSTDIPSTVDRIMFPEVPIALRMSGHLLLGVVRIYSKKVDYLFQDCNAVLNGLRKAFASIDLNLPEDARQAPVQSITLPDTFDLDTLDLDHDIYDEGSPDNNLKSREEITLTDQIPIGRDPYVAISFDEDFMMMDYSRPEVFPDSDVRLMEGILSSPPVNGNDGFQHPDPSNQREELNLRLSNDENPQSYPHDVESRYESPSNQTEMLNNDASIPQDLPEREILRDSVHGFGLENLPPIFPDRGDDLGGNNRSLDQTMYEKETLPPIMDENLLSGGQSLPFQQHSESPPSAASHRATEIFDAHVSLSVPMDISPGLGIIRSTPPVKQPKARKKKRKQFFDESTVLTNKLMKKSLEDSSDLLRKKRDVPCSALGIWKLNNTLRKEQVFHQPLLTGLCLDLCDIFKDLISTKPHLIFSDETFPDPKIAASPASTNEAFQEPRVSQSPAATIVAVPVSSDAQSPALVPELDMEIECPRNIEAFDGESFLPEFVPSQARFTPSPIRRCDFTPATTIETRVSTPHLAASTGTGGSEKRRKMTFSEEHLSLKNTGLSNIPGLMNSAEADDLYFLEEDNNTPTAGSQGTGRIDSLSARTRAVAQYLKRHSPFNASSGDLILNKTLEGRTRKLCARMFFETLVLKSYGLVDVQQEEPFSDIRLKLTPTLSKTQI</sequence>
<comment type="similarity">
    <text evidence="2">Belongs to the rad21 family.</text>
</comment>
<feature type="compositionally biased region" description="Polar residues" evidence="8">
    <location>
        <begin position="366"/>
        <end position="382"/>
    </location>
</feature>
<proteinExistence type="inferred from homology"/>
<dbReference type="PANTHER" id="PTHR12585">
    <property type="entry name" value="SCC1 / RAD21 FAMILY MEMBER"/>
    <property type="match status" value="1"/>
</dbReference>
<evidence type="ECO:0000256" key="5">
    <source>
        <dbReference type="ARBA" id="ARBA00022829"/>
    </source>
</evidence>
<evidence type="ECO:0000256" key="1">
    <source>
        <dbReference type="ARBA" id="ARBA00004123"/>
    </source>
</evidence>
<dbReference type="AlphaFoldDB" id="A0A8T1P4S2"/>
<dbReference type="Proteomes" id="UP000811609">
    <property type="component" value="Chromosome 11"/>
</dbReference>
<keyword evidence="12" id="KW-1185">Reference proteome</keyword>
<evidence type="ECO:0000256" key="3">
    <source>
        <dbReference type="ARBA" id="ARBA00022618"/>
    </source>
</evidence>
<dbReference type="GO" id="GO:0051301">
    <property type="term" value="P:cell division"/>
    <property type="evidence" value="ECO:0007669"/>
    <property type="project" value="UniProtKB-KW"/>
</dbReference>
<accession>A0A8T1P4S2</accession>
<dbReference type="PANTHER" id="PTHR12585:SF55">
    <property type="entry name" value="SISTER CHROMATID COHESION 1 PROTEIN 3"/>
    <property type="match status" value="1"/>
</dbReference>
<dbReference type="EMBL" id="CM031819">
    <property type="protein sequence ID" value="KAG6635850.1"/>
    <property type="molecule type" value="Genomic_DNA"/>
</dbReference>
<dbReference type="Pfam" id="PF04824">
    <property type="entry name" value="Rad21_Rec8"/>
    <property type="match status" value="1"/>
</dbReference>
<evidence type="ECO:0000313" key="12">
    <source>
        <dbReference type="Proteomes" id="UP000811609"/>
    </source>
</evidence>
<evidence type="ECO:0008006" key="13">
    <source>
        <dbReference type="Google" id="ProtNLM"/>
    </source>
</evidence>
<comment type="subunit">
    <text evidence="7">Component of the cohesin complex.</text>
</comment>
<dbReference type="GO" id="GO:0007062">
    <property type="term" value="P:sister chromatid cohesion"/>
    <property type="evidence" value="ECO:0007669"/>
    <property type="project" value="InterPro"/>
</dbReference>
<comment type="subcellular location">
    <subcellularLocation>
        <location evidence="1">Nucleus</location>
    </subcellularLocation>
</comment>
<protein>
    <recommendedName>
        <fullName evidence="13">Sister chromatid cohesion 1 protein 3</fullName>
    </recommendedName>
</protein>
<evidence type="ECO:0000256" key="6">
    <source>
        <dbReference type="ARBA" id="ARBA00023242"/>
    </source>
</evidence>
<evidence type="ECO:0000256" key="7">
    <source>
        <dbReference type="ARBA" id="ARBA00064543"/>
    </source>
</evidence>
<dbReference type="GO" id="GO:0008278">
    <property type="term" value="C:cohesin complex"/>
    <property type="evidence" value="ECO:0007669"/>
    <property type="project" value="InterPro"/>
</dbReference>
<feature type="region of interest" description="Disordered" evidence="8">
    <location>
        <begin position="366"/>
        <end position="385"/>
    </location>
</feature>
<dbReference type="InterPro" id="IPR006909">
    <property type="entry name" value="Rad21/Rec8_C_eu"/>
</dbReference>